<dbReference type="SUPFAM" id="SSF53187">
    <property type="entry name" value="Zn-dependent exopeptidases"/>
    <property type="match status" value="1"/>
</dbReference>
<dbReference type="AlphaFoldDB" id="A0A432LQR1"/>
<accession>A0A432LQR1</accession>
<dbReference type="EC" id="3.5.1.68" evidence="1"/>
<dbReference type="OrthoDB" id="8716700at2"/>
<dbReference type="Pfam" id="PF05013">
    <property type="entry name" value="FGase"/>
    <property type="match status" value="1"/>
</dbReference>
<evidence type="ECO:0000313" key="2">
    <source>
        <dbReference type="Proteomes" id="UP000267077"/>
    </source>
</evidence>
<reference evidence="1 2" key="1">
    <citation type="submission" date="2018-12" db="EMBL/GenBank/DDBJ databases">
        <title>Dyella dinghuensis sp. nov. DHOA06 and Dyella choica sp. nov. 4M-K27, isolated from forest soil.</title>
        <authorList>
            <person name="Qiu L.-H."/>
            <person name="Gao Z.-H."/>
        </authorList>
    </citation>
    <scope>NUCLEOTIDE SEQUENCE [LARGE SCALE GENOMIC DNA]</scope>
    <source>
        <strain evidence="1 2">DHOA06</strain>
    </source>
</reference>
<dbReference type="Proteomes" id="UP000267077">
    <property type="component" value="Unassembled WGS sequence"/>
</dbReference>
<comment type="caution">
    <text evidence="1">The sequence shown here is derived from an EMBL/GenBank/DDBJ whole genome shotgun (WGS) entry which is preliminary data.</text>
</comment>
<proteinExistence type="predicted"/>
<protein>
    <submittedName>
        <fullName evidence="1">N-formylglutamate deformylase</fullName>
        <ecNumber evidence="1">3.5.1.68</ecNumber>
    </submittedName>
</protein>
<dbReference type="RefSeq" id="WP_126674990.1">
    <property type="nucleotide sequence ID" value="NZ_RYZR01000007.1"/>
</dbReference>
<sequence>METFTLTRGSAPLLISLPHNGSFIPDDQAKRMYPRARRSPDTDWHVAQLYEPLAADFGASVIKPVASRYVVDLNRPADGHALYPGRRETGLVPTISFDGEPLYFSGQEPAAEEIQQRVETWWRPYHQALAQEIARLLEEHGRVVLWEGHSIRSRVPMLFEGRLPDFNLGTADGASCGPDLQWSLTSVMEAQSRYDFVLNGRFKGGYITRQYGKPSEGIQAIQLELAQCQYMNEESFAWDASNAPMVQGMIRRLLEKCLDQPEKNEI</sequence>
<dbReference type="InterPro" id="IPR010247">
    <property type="entry name" value="HutG_amidohyd"/>
</dbReference>
<keyword evidence="2" id="KW-1185">Reference proteome</keyword>
<organism evidence="1 2">
    <name type="scientific">Dyella dinghuensis</name>
    <dbReference type="NCBI Taxonomy" id="1920169"/>
    <lineage>
        <taxon>Bacteria</taxon>
        <taxon>Pseudomonadati</taxon>
        <taxon>Pseudomonadota</taxon>
        <taxon>Gammaproteobacteria</taxon>
        <taxon>Lysobacterales</taxon>
        <taxon>Rhodanobacteraceae</taxon>
        <taxon>Dyella</taxon>
    </lineage>
</organism>
<dbReference type="EMBL" id="RYZR01000007">
    <property type="protein sequence ID" value="RUL62548.1"/>
    <property type="molecule type" value="Genomic_DNA"/>
</dbReference>
<gene>
    <name evidence="1" type="primary">hutG</name>
    <name evidence="1" type="ORF">EKH79_16945</name>
</gene>
<evidence type="ECO:0000313" key="1">
    <source>
        <dbReference type="EMBL" id="RUL62548.1"/>
    </source>
</evidence>
<keyword evidence="1" id="KW-0378">Hydrolase</keyword>
<dbReference type="GO" id="GO:0050129">
    <property type="term" value="F:N-formylglutamate deformylase activity"/>
    <property type="evidence" value="ECO:0007669"/>
    <property type="project" value="UniProtKB-EC"/>
</dbReference>
<dbReference type="Gene3D" id="3.40.630.40">
    <property type="entry name" value="Zn-dependent exopeptidases"/>
    <property type="match status" value="1"/>
</dbReference>
<dbReference type="NCBIfam" id="TIGR02017">
    <property type="entry name" value="hutG_amidohyd"/>
    <property type="match status" value="1"/>
</dbReference>
<dbReference type="InterPro" id="IPR007709">
    <property type="entry name" value="N-FG_amidohydro"/>
</dbReference>
<name>A0A432LQR1_9GAMM</name>